<dbReference type="Gene3D" id="3.20.20.450">
    <property type="entry name" value="EAL domain"/>
    <property type="match status" value="1"/>
</dbReference>
<feature type="transmembrane region" description="Helical" evidence="1">
    <location>
        <begin position="158"/>
        <end position="183"/>
    </location>
</feature>
<dbReference type="GO" id="GO:0071111">
    <property type="term" value="F:cyclic-guanylate-specific phosphodiesterase activity"/>
    <property type="evidence" value="ECO:0007669"/>
    <property type="project" value="InterPro"/>
</dbReference>
<evidence type="ECO:0000313" key="4">
    <source>
        <dbReference type="Proteomes" id="UP000766595"/>
    </source>
</evidence>
<sequence length="453" mass="48345">MPQSAEKVIGRKLAVLVTLSVAASLFVLSGFSVIYALSGEIEEKHRTLTATAQVFAFASATAARNGDAAEGMAALRAIGQIDSVTHARIERGHDVLAAMGRTVQLDRDSRFRAEGVRPGILDVLRSRTIEVAVPIIDAGEPVGTLVLVAATDDLFRPVVAMLFAFASATAAALAVGLMIAAGLRRSIIDPVIRRLAVFGRYVTSKEVRDLLRAIEAGEMTPVYQPIMDASGREIVGVETLIRWQRMDASLVSPAQFIPLAEGAGLIDRIGDLVLRQACLDTRDWGTLTVAINVSPMQIQSEGFAAGTLAILAELGFPPARLIVEITESALLGDDPVVHRQIAALRAAGIAIALDDFGTGFASLSYLRRFRFDELKIDKSFTEGVDRSTDAAAIVEATVSMALALGMKVVAEGVERAEQHRFLVSAGVHYMQGYLFGRPQRAAEITARLAATPA</sequence>
<dbReference type="SMART" id="SM00052">
    <property type="entry name" value="EAL"/>
    <property type="match status" value="1"/>
</dbReference>
<dbReference type="SUPFAM" id="SSF141868">
    <property type="entry name" value="EAL domain-like"/>
    <property type="match status" value="1"/>
</dbReference>
<comment type="caution">
    <text evidence="3">The sequence shown here is derived from an EMBL/GenBank/DDBJ whole genome shotgun (WGS) entry which is preliminary data.</text>
</comment>
<keyword evidence="1" id="KW-1133">Transmembrane helix</keyword>
<protein>
    <submittedName>
        <fullName evidence="3">EAL domain-containing protein</fullName>
    </submittedName>
</protein>
<dbReference type="PANTHER" id="PTHR33121:SF79">
    <property type="entry name" value="CYCLIC DI-GMP PHOSPHODIESTERASE PDED-RELATED"/>
    <property type="match status" value="1"/>
</dbReference>
<gene>
    <name evidence="3" type="ORF">KL771_14270</name>
</gene>
<dbReference type="AlphaFoldDB" id="A0A947D9J6"/>
<accession>A0A947D9J6</accession>
<organism evidence="3 4">
    <name type="scientific">Prosthecodimorpha staleyi</name>
    <dbReference type="NCBI Taxonomy" id="2840188"/>
    <lineage>
        <taxon>Bacteria</taxon>
        <taxon>Pseudomonadati</taxon>
        <taxon>Pseudomonadota</taxon>
        <taxon>Alphaproteobacteria</taxon>
        <taxon>Hyphomicrobiales</taxon>
        <taxon>Ancalomicrobiaceae</taxon>
        <taxon>Prosthecodimorpha</taxon>
    </lineage>
</organism>
<dbReference type="EMBL" id="JAHHZF010000006">
    <property type="protein sequence ID" value="MBT9290632.1"/>
    <property type="molecule type" value="Genomic_DNA"/>
</dbReference>
<evidence type="ECO:0000256" key="1">
    <source>
        <dbReference type="SAM" id="Phobius"/>
    </source>
</evidence>
<evidence type="ECO:0000313" key="3">
    <source>
        <dbReference type="EMBL" id="MBT9290632.1"/>
    </source>
</evidence>
<dbReference type="PROSITE" id="PS50883">
    <property type="entry name" value="EAL"/>
    <property type="match status" value="1"/>
</dbReference>
<feature type="transmembrane region" description="Helical" evidence="1">
    <location>
        <begin position="12"/>
        <end position="37"/>
    </location>
</feature>
<dbReference type="Proteomes" id="UP000766595">
    <property type="component" value="Unassembled WGS sequence"/>
</dbReference>
<keyword evidence="1" id="KW-0472">Membrane</keyword>
<dbReference type="RefSeq" id="WP_261969218.1">
    <property type="nucleotide sequence ID" value="NZ_JAHHZF010000006.1"/>
</dbReference>
<dbReference type="InterPro" id="IPR035919">
    <property type="entry name" value="EAL_sf"/>
</dbReference>
<name>A0A947D9J6_9HYPH</name>
<reference evidence="3 4" key="1">
    <citation type="submission" date="2021-06" db="EMBL/GenBank/DDBJ databases">
        <authorList>
            <person name="Grouzdev D.S."/>
            <person name="Koziaeva V."/>
        </authorList>
    </citation>
    <scope>NUCLEOTIDE SEQUENCE [LARGE SCALE GENOMIC DNA]</scope>
    <source>
        <strain evidence="3 4">22</strain>
    </source>
</reference>
<feature type="domain" description="EAL" evidence="2">
    <location>
        <begin position="203"/>
        <end position="452"/>
    </location>
</feature>
<dbReference type="Pfam" id="PF00563">
    <property type="entry name" value="EAL"/>
    <property type="match status" value="1"/>
</dbReference>
<keyword evidence="4" id="KW-1185">Reference proteome</keyword>
<dbReference type="InterPro" id="IPR050706">
    <property type="entry name" value="Cyclic-di-GMP_PDE-like"/>
</dbReference>
<dbReference type="CDD" id="cd01948">
    <property type="entry name" value="EAL"/>
    <property type="match status" value="1"/>
</dbReference>
<evidence type="ECO:0000259" key="2">
    <source>
        <dbReference type="PROSITE" id="PS50883"/>
    </source>
</evidence>
<dbReference type="PANTHER" id="PTHR33121">
    <property type="entry name" value="CYCLIC DI-GMP PHOSPHODIESTERASE PDEF"/>
    <property type="match status" value="1"/>
</dbReference>
<proteinExistence type="predicted"/>
<dbReference type="InterPro" id="IPR001633">
    <property type="entry name" value="EAL_dom"/>
</dbReference>
<keyword evidence="1" id="KW-0812">Transmembrane</keyword>